<evidence type="ECO:0000256" key="6">
    <source>
        <dbReference type="ARBA" id="ARBA00022989"/>
    </source>
</evidence>
<keyword evidence="5" id="KW-0276">Fatty acid metabolism</keyword>
<dbReference type="GO" id="GO:0016717">
    <property type="term" value="F:oxidoreductase activity, acting on paired donors, with oxidation of a pair of donors resulting in the reduction of molecular oxygen to two molecules of water"/>
    <property type="evidence" value="ECO:0007669"/>
    <property type="project" value="InterPro"/>
</dbReference>
<dbReference type="EMBL" id="QVQT01000005">
    <property type="protein sequence ID" value="RFU15917.1"/>
    <property type="molecule type" value="Genomic_DNA"/>
</dbReference>
<comment type="similarity">
    <text evidence="2">Belongs to the fatty acid desaturase type 2 family.</text>
</comment>
<gene>
    <name evidence="14" type="ORF">D0Y96_15985</name>
</gene>
<keyword evidence="10 12" id="KW-0472">Membrane</keyword>
<evidence type="ECO:0000256" key="1">
    <source>
        <dbReference type="ARBA" id="ARBA00004141"/>
    </source>
</evidence>
<dbReference type="Proteomes" id="UP000264702">
    <property type="component" value="Unassembled WGS sequence"/>
</dbReference>
<dbReference type="PANTHER" id="PTHR11351:SF31">
    <property type="entry name" value="DESATURASE 1, ISOFORM A-RELATED"/>
    <property type="match status" value="1"/>
</dbReference>
<protein>
    <submittedName>
        <fullName evidence="14">Acyl-CoA desaturase</fullName>
    </submittedName>
</protein>
<evidence type="ECO:0000256" key="9">
    <source>
        <dbReference type="ARBA" id="ARBA00023098"/>
    </source>
</evidence>
<feature type="domain" description="Fatty acid desaturase" evidence="13">
    <location>
        <begin position="59"/>
        <end position="275"/>
    </location>
</feature>
<comment type="caution">
    <text evidence="14">The sequence shown here is derived from an EMBL/GenBank/DDBJ whole genome shotgun (WGS) entry which is preliminary data.</text>
</comment>
<dbReference type="PANTHER" id="PTHR11351">
    <property type="entry name" value="ACYL-COA DESATURASE"/>
    <property type="match status" value="1"/>
</dbReference>
<evidence type="ECO:0000256" key="7">
    <source>
        <dbReference type="ARBA" id="ARBA00023002"/>
    </source>
</evidence>
<evidence type="ECO:0000259" key="13">
    <source>
        <dbReference type="Pfam" id="PF00487"/>
    </source>
</evidence>
<comment type="subcellular location">
    <subcellularLocation>
        <location evidence="1">Membrane</location>
        <topology evidence="1">Multi-pass membrane protein</topology>
    </subcellularLocation>
</comment>
<dbReference type="OrthoDB" id="9768289at2"/>
<evidence type="ECO:0000313" key="14">
    <source>
        <dbReference type="EMBL" id="RFU15917.1"/>
    </source>
</evidence>
<keyword evidence="4 12" id="KW-0812">Transmembrane</keyword>
<keyword evidence="9" id="KW-0443">Lipid metabolism</keyword>
<dbReference type="GO" id="GO:0016020">
    <property type="term" value="C:membrane"/>
    <property type="evidence" value="ECO:0007669"/>
    <property type="project" value="UniProtKB-SubCell"/>
</dbReference>
<sequence>MSAAAENATAVVQIRIESQAEADSQAVTQTRSARLNLIFAVTLIIFHIGAVAALFFFRWSALAVFVVLWVLAQNVGIGMTYHRLLTHRGYTTPKWLEYTMAVCATLALQGGPIYWVAVHRLHHQLTDRPGDPHSPRDGKWWSHMGWILHGSLRNRNGLLTRYVPDLARDPFYIWLSRWHWIPVSLLGFALFLIGGWPWLLWGIFLRVTLGLHATWLVNSATHMWGSRRFDTRDDSRNNLWIALLTGGEGWHNNHHAHPVSAAHGMAWYELDFNYWGIRILGLLGLAKRIKVQSSDHSPARILHG</sequence>
<dbReference type="RefSeq" id="WP_117301849.1">
    <property type="nucleotide sequence ID" value="NZ_QVQT02000005.1"/>
</dbReference>
<evidence type="ECO:0000256" key="12">
    <source>
        <dbReference type="SAM" id="Phobius"/>
    </source>
</evidence>
<evidence type="ECO:0000256" key="4">
    <source>
        <dbReference type="ARBA" id="ARBA00022692"/>
    </source>
</evidence>
<accession>A0A372ILU9</accession>
<feature type="transmembrane region" description="Helical" evidence="12">
    <location>
        <begin position="62"/>
        <end position="81"/>
    </location>
</feature>
<dbReference type="CDD" id="cd03505">
    <property type="entry name" value="Delta9-FADS-like"/>
    <property type="match status" value="1"/>
</dbReference>
<dbReference type="AlphaFoldDB" id="A0A372ILU9"/>
<keyword evidence="11" id="KW-0275">Fatty acid biosynthesis</keyword>
<keyword evidence="8" id="KW-0408">Iron</keyword>
<evidence type="ECO:0000256" key="10">
    <source>
        <dbReference type="ARBA" id="ARBA00023136"/>
    </source>
</evidence>
<evidence type="ECO:0000256" key="3">
    <source>
        <dbReference type="ARBA" id="ARBA00022516"/>
    </source>
</evidence>
<dbReference type="GO" id="GO:0006633">
    <property type="term" value="P:fatty acid biosynthetic process"/>
    <property type="evidence" value="ECO:0007669"/>
    <property type="project" value="UniProtKB-KW"/>
</dbReference>
<keyword evidence="7" id="KW-0560">Oxidoreductase</keyword>
<feature type="transmembrane region" description="Helical" evidence="12">
    <location>
        <begin position="171"/>
        <end position="192"/>
    </location>
</feature>
<reference evidence="14 15" key="1">
    <citation type="submission" date="2018-08" db="EMBL/GenBank/DDBJ databases">
        <title>Acidipila sp. 4G-K13, an acidobacterium isolated from forest soil.</title>
        <authorList>
            <person name="Gao Z.-H."/>
            <person name="Qiu L.-H."/>
        </authorList>
    </citation>
    <scope>NUCLEOTIDE SEQUENCE [LARGE SCALE GENOMIC DNA]</scope>
    <source>
        <strain evidence="14 15">4G-K13</strain>
    </source>
</reference>
<feature type="transmembrane region" description="Helical" evidence="12">
    <location>
        <begin position="35"/>
        <end position="56"/>
    </location>
</feature>
<evidence type="ECO:0000256" key="8">
    <source>
        <dbReference type="ARBA" id="ARBA00023004"/>
    </source>
</evidence>
<evidence type="ECO:0000256" key="5">
    <source>
        <dbReference type="ARBA" id="ARBA00022832"/>
    </source>
</evidence>
<keyword evidence="6 12" id="KW-1133">Transmembrane helix</keyword>
<keyword evidence="15" id="KW-1185">Reference proteome</keyword>
<evidence type="ECO:0000256" key="2">
    <source>
        <dbReference type="ARBA" id="ARBA00008749"/>
    </source>
</evidence>
<evidence type="ECO:0000313" key="15">
    <source>
        <dbReference type="Proteomes" id="UP000264702"/>
    </source>
</evidence>
<name>A0A372ILU9_9BACT</name>
<organism evidence="14 15">
    <name type="scientific">Paracidobacterium acidisoli</name>
    <dbReference type="NCBI Taxonomy" id="2303751"/>
    <lineage>
        <taxon>Bacteria</taxon>
        <taxon>Pseudomonadati</taxon>
        <taxon>Acidobacteriota</taxon>
        <taxon>Terriglobia</taxon>
        <taxon>Terriglobales</taxon>
        <taxon>Acidobacteriaceae</taxon>
        <taxon>Paracidobacterium</taxon>
    </lineage>
</organism>
<proteinExistence type="inferred from homology"/>
<dbReference type="PRINTS" id="PR00075">
    <property type="entry name" value="FACDDSATRASE"/>
</dbReference>
<dbReference type="Pfam" id="PF00487">
    <property type="entry name" value="FA_desaturase"/>
    <property type="match status" value="1"/>
</dbReference>
<keyword evidence="3" id="KW-0444">Lipid biosynthesis</keyword>
<dbReference type="InterPro" id="IPR015876">
    <property type="entry name" value="Acyl-CoA_DS"/>
</dbReference>
<dbReference type="InterPro" id="IPR005804">
    <property type="entry name" value="FA_desaturase_dom"/>
</dbReference>
<evidence type="ECO:0000256" key="11">
    <source>
        <dbReference type="ARBA" id="ARBA00023160"/>
    </source>
</evidence>